<dbReference type="InterPro" id="IPR029058">
    <property type="entry name" value="AB_hydrolase_fold"/>
</dbReference>
<dbReference type="GO" id="GO:0008236">
    <property type="term" value="F:serine-type peptidase activity"/>
    <property type="evidence" value="ECO:0007669"/>
    <property type="project" value="InterPro"/>
</dbReference>
<feature type="domain" description="Dipeptidylpeptidase IV N-terminal" evidence="2">
    <location>
        <begin position="96"/>
        <end position="438"/>
    </location>
</feature>
<proteinExistence type="predicted"/>
<evidence type="ECO:0008006" key="4">
    <source>
        <dbReference type="Google" id="ProtNLM"/>
    </source>
</evidence>
<dbReference type="InterPro" id="IPR001375">
    <property type="entry name" value="Peptidase_S9_cat"/>
</dbReference>
<dbReference type="AlphaFoldDB" id="A0A381W0W4"/>
<dbReference type="InterPro" id="IPR050278">
    <property type="entry name" value="Serine_Prot_S9B/DPPIV"/>
</dbReference>
<dbReference type="SUPFAM" id="SSF53474">
    <property type="entry name" value="alpha/beta-Hydrolases"/>
    <property type="match status" value="1"/>
</dbReference>
<sequence length="720" mass="83404">MIRIIRSTLLLWCFVFIHGDVTPWWDVQYRLDIDYPSLGNYRWLPGEDIMIVRGKGVNRRSFYRVDPAIGDTVLYLDSTVFRYKEEYVPVVDWKFSKDGELLLIQSKSKRIWRHSRSGSFFILHINEGKLTPVSKNNDQLRNVKLSPNGKWVAYVRTDNNLYAYNLDRRREKKLTRNGSDTILNGHFGWVYEEELSGYDAYRWSPDSRSIAYWEEDQAPVQKYTLIDELPLYPRTKEIRYPKAGEANPKMRIAVINVQGGGRKFLDIDSESDVYYPWMEWQNSDRLWILKLERRQKSWQMYHADVVTGRTHPGMKESDPDGWVELHDGNRILSNGHFIHISERDGYQHIYIERPTGRFAIPVTNGRWEVKNIIHVDEKKDIIFFTANRRSVLDNHLYSIRFDGTELTLLTPEPGVHRVSMNSTGTGFIDSYSSVDQPPKIVYRDINGELIRTIGTTDEDQVKSQDISIPKIVRFPTSDGETVLNGVITYPVNYEPGVAYPLIVYGYGMPGTQIVWNRWSRGLQQFLAKQGYMIFSMDSRGMSGRGRDFKNLSYGDMANYLSDDHVTGVEWLIDQGYVDPERIGAWGWSGGGYFTCLMLTKNAHLFSTGVAVAPVTDFRFYDTAYTERYMGLPQENAAGYDSTSTITYVDRLRGKILLIHGTNDDNVHSQNTTKFVEACIRADKPVDVMYYPSRNHGIYGHGASKHVYKKLFEYFRLHLKI</sequence>
<gene>
    <name evidence="3" type="ORF">METZ01_LOCUS98855</name>
</gene>
<evidence type="ECO:0000313" key="3">
    <source>
        <dbReference type="EMBL" id="SVA46001.1"/>
    </source>
</evidence>
<reference evidence="3" key="1">
    <citation type="submission" date="2018-05" db="EMBL/GenBank/DDBJ databases">
        <authorList>
            <person name="Lanie J.A."/>
            <person name="Ng W.-L."/>
            <person name="Kazmierczak K.M."/>
            <person name="Andrzejewski T.M."/>
            <person name="Davidsen T.M."/>
            <person name="Wayne K.J."/>
            <person name="Tettelin H."/>
            <person name="Glass J.I."/>
            <person name="Rusch D."/>
            <person name="Podicherti R."/>
            <person name="Tsui H.-C.T."/>
            <person name="Winkler M.E."/>
        </authorList>
    </citation>
    <scope>NUCLEOTIDE SEQUENCE</scope>
</reference>
<dbReference type="PANTHER" id="PTHR11731:SF193">
    <property type="entry name" value="DIPEPTIDYL PEPTIDASE 9"/>
    <property type="match status" value="1"/>
</dbReference>
<dbReference type="Gene3D" id="3.40.50.1820">
    <property type="entry name" value="alpha/beta hydrolase"/>
    <property type="match status" value="1"/>
</dbReference>
<dbReference type="InterPro" id="IPR002469">
    <property type="entry name" value="Peptidase_S9B_N"/>
</dbReference>
<feature type="domain" description="Peptidase S9 prolyl oligopeptidase catalytic" evidence="1">
    <location>
        <begin position="523"/>
        <end position="719"/>
    </location>
</feature>
<dbReference type="Pfam" id="PF00930">
    <property type="entry name" value="DPPIV_N"/>
    <property type="match status" value="1"/>
</dbReference>
<dbReference type="SUPFAM" id="SSF82171">
    <property type="entry name" value="DPP6 N-terminal domain-like"/>
    <property type="match status" value="1"/>
</dbReference>
<protein>
    <recommendedName>
        <fullName evidence="4">Peptidase S9 prolyl oligopeptidase catalytic domain-containing protein</fullName>
    </recommendedName>
</protein>
<dbReference type="Pfam" id="PF00326">
    <property type="entry name" value="Peptidase_S9"/>
    <property type="match status" value="1"/>
</dbReference>
<evidence type="ECO:0000259" key="1">
    <source>
        <dbReference type="Pfam" id="PF00326"/>
    </source>
</evidence>
<name>A0A381W0W4_9ZZZZ</name>
<organism evidence="3">
    <name type="scientific">marine metagenome</name>
    <dbReference type="NCBI Taxonomy" id="408172"/>
    <lineage>
        <taxon>unclassified sequences</taxon>
        <taxon>metagenomes</taxon>
        <taxon>ecological metagenomes</taxon>
    </lineage>
</organism>
<dbReference type="Gene3D" id="2.140.10.30">
    <property type="entry name" value="Dipeptidylpeptidase IV, N-terminal domain"/>
    <property type="match status" value="1"/>
</dbReference>
<accession>A0A381W0W4</accession>
<dbReference type="GO" id="GO:0008239">
    <property type="term" value="F:dipeptidyl-peptidase activity"/>
    <property type="evidence" value="ECO:0007669"/>
    <property type="project" value="TreeGrafter"/>
</dbReference>
<evidence type="ECO:0000259" key="2">
    <source>
        <dbReference type="Pfam" id="PF00930"/>
    </source>
</evidence>
<dbReference type="GO" id="GO:0006508">
    <property type="term" value="P:proteolysis"/>
    <property type="evidence" value="ECO:0007669"/>
    <property type="project" value="InterPro"/>
</dbReference>
<dbReference type="EMBL" id="UINC01010332">
    <property type="protein sequence ID" value="SVA46001.1"/>
    <property type="molecule type" value="Genomic_DNA"/>
</dbReference>
<dbReference type="PANTHER" id="PTHR11731">
    <property type="entry name" value="PROTEASE FAMILY S9B,C DIPEPTIDYL-PEPTIDASE IV-RELATED"/>
    <property type="match status" value="1"/>
</dbReference>